<proteinExistence type="inferred from homology"/>
<evidence type="ECO:0000259" key="11">
    <source>
        <dbReference type="Pfam" id="PF04101"/>
    </source>
</evidence>
<evidence type="ECO:0000259" key="10">
    <source>
        <dbReference type="Pfam" id="PF03033"/>
    </source>
</evidence>
<dbReference type="InterPro" id="IPR007235">
    <property type="entry name" value="Glyco_trans_28_C"/>
</dbReference>
<dbReference type="GO" id="GO:0071555">
    <property type="term" value="P:cell wall organization"/>
    <property type="evidence" value="ECO:0007669"/>
    <property type="project" value="UniProtKB-KW"/>
</dbReference>
<evidence type="ECO:0000256" key="2">
    <source>
        <dbReference type="ARBA" id="ARBA00022618"/>
    </source>
</evidence>
<accession>A0A381Y451</accession>
<evidence type="ECO:0000313" key="12">
    <source>
        <dbReference type="EMBL" id="SVA71233.1"/>
    </source>
</evidence>
<sequence length="362" mass="38355">MTDRPPTVLMSGAGTGGHLYPGLALAEEIRRRYPSSRVVFAGTGRGQEIKEVARRGYEHRLVRSAGLKGKSARALVRGLTLLPFSMWDAREVVARVAPDLVVGLGGYSAGAVVLAAAWRKVPTLVLEQNAIPGITNRLLARFVTAAAVSHVVAAPYFRGKAFVSGNPVRVGFFARAPRTERRAHTHLVVAGGSQGAHAINLAMMAAAPQFTTLGARLVVTHQTGPKDCIEVRRVYAELGLRARVEPFIEKMVELIRDADVVVCRAGATTLAEVAAAGRPSVLVPFPGAADGHQQANAEVFVRAGAAVLLPQSDLNGATLASSVIALLCDEERQRRMAASAQTLATPDAAEVIVDRAEQMAGW</sequence>
<evidence type="ECO:0000256" key="5">
    <source>
        <dbReference type="ARBA" id="ARBA00022960"/>
    </source>
</evidence>
<dbReference type="EMBL" id="UINC01017246">
    <property type="protein sequence ID" value="SVA71233.1"/>
    <property type="molecule type" value="Genomic_DNA"/>
</dbReference>
<protein>
    <recommendedName>
        <fullName evidence="13">Glycosyltransferase family 28 N-terminal domain-containing protein</fullName>
    </recommendedName>
</protein>
<feature type="domain" description="Glycosyltransferase family 28 N-terminal" evidence="10">
    <location>
        <begin position="8"/>
        <end position="147"/>
    </location>
</feature>
<gene>
    <name evidence="12" type="ORF">METZ01_LOCUS124087</name>
</gene>
<dbReference type="Pfam" id="PF03033">
    <property type="entry name" value="Glyco_transf_28"/>
    <property type="match status" value="1"/>
</dbReference>
<organism evidence="12">
    <name type="scientific">marine metagenome</name>
    <dbReference type="NCBI Taxonomy" id="408172"/>
    <lineage>
        <taxon>unclassified sequences</taxon>
        <taxon>metagenomes</taxon>
        <taxon>ecological metagenomes</taxon>
    </lineage>
</organism>
<reference evidence="12" key="1">
    <citation type="submission" date="2018-05" db="EMBL/GenBank/DDBJ databases">
        <authorList>
            <person name="Lanie J.A."/>
            <person name="Ng W.-L."/>
            <person name="Kazmierczak K.M."/>
            <person name="Andrzejewski T.M."/>
            <person name="Davidsen T.M."/>
            <person name="Wayne K.J."/>
            <person name="Tettelin H."/>
            <person name="Glass J.I."/>
            <person name="Rusch D."/>
            <person name="Podicherti R."/>
            <person name="Tsui H.-C.T."/>
            <person name="Winkler M.E."/>
        </authorList>
    </citation>
    <scope>NUCLEOTIDE SEQUENCE</scope>
</reference>
<dbReference type="InterPro" id="IPR004276">
    <property type="entry name" value="GlycoTrans_28_N"/>
</dbReference>
<evidence type="ECO:0000256" key="3">
    <source>
        <dbReference type="ARBA" id="ARBA00022676"/>
    </source>
</evidence>
<dbReference type="NCBIfam" id="TIGR01133">
    <property type="entry name" value="murG"/>
    <property type="match status" value="1"/>
</dbReference>
<dbReference type="Pfam" id="PF04101">
    <property type="entry name" value="Glyco_tran_28_C"/>
    <property type="match status" value="1"/>
</dbReference>
<dbReference type="PANTHER" id="PTHR21015">
    <property type="entry name" value="UDP-N-ACETYLGLUCOSAMINE--N-ACETYLMURAMYL-(PENTAPEPTIDE) PYROPHOSPHORYL-UNDECAPRENOL N-ACETYLGLUCOSAMINE TRANSFERASE 1"/>
    <property type="match status" value="1"/>
</dbReference>
<dbReference type="AlphaFoldDB" id="A0A381Y451"/>
<evidence type="ECO:0000256" key="9">
    <source>
        <dbReference type="ARBA" id="ARBA00023316"/>
    </source>
</evidence>
<dbReference type="GO" id="GO:0051301">
    <property type="term" value="P:cell division"/>
    <property type="evidence" value="ECO:0007669"/>
    <property type="project" value="UniProtKB-KW"/>
</dbReference>
<dbReference type="Gene3D" id="3.40.50.2000">
    <property type="entry name" value="Glycogen Phosphorylase B"/>
    <property type="match status" value="2"/>
</dbReference>
<keyword evidence="9" id="KW-0961">Cell wall biogenesis/degradation</keyword>
<dbReference type="SUPFAM" id="SSF53756">
    <property type="entry name" value="UDP-Glycosyltransferase/glycogen phosphorylase"/>
    <property type="match status" value="1"/>
</dbReference>
<keyword evidence="8" id="KW-0131">Cell cycle</keyword>
<evidence type="ECO:0000256" key="4">
    <source>
        <dbReference type="ARBA" id="ARBA00022679"/>
    </source>
</evidence>
<keyword evidence="3" id="KW-0328">Glycosyltransferase</keyword>
<dbReference type="GO" id="GO:0009252">
    <property type="term" value="P:peptidoglycan biosynthetic process"/>
    <property type="evidence" value="ECO:0007669"/>
    <property type="project" value="UniProtKB-KW"/>
</dbReference>
<dbReference type="PANTHER" id="PTHR21015:SF22">
    <property type="entry name" value="GLYCOSYLTRANSFERASE"/>
    <property type="match status" value="1"/>
</dbReference>
<keyword evidence="4" id="KW-0808">Transferase</keyword>
<evidence type="ECO:0000256" key="1">
    <source>
        <dbReference type="ARBA" id="ARBA00022475"/>
    </source>
</evidence>
<evidence type="ECO:0000256" key="6">
    <source>
        <dbReference type="ARBA" id="ARBA00022984"/>
    </source>
</evidence>
<keyword evidence="2" id="KW-0132">Cell division</keyword>
<dbReference type="GO" id="GO:0005975">
    <property type="term" value="P:carbohydrate metabolic process"/>
    <property type="evidence" value="ECO:0007669"/>
    <property type="project" value="InterPro"/>
</dbReference>
<feature type="domain" description="Glycosyl transferase family 28 C-terminal" evidence="11">
    <location>
        <begin position="187"/>
        <end position="350"/>
    </location>
</feature>
<keyword evidence="5" id="KW-0133">Cell shape</keyword>
<dbReference type="GO" id="GO:0050511">
    <property type="term" value="F:undecaprenyldiphospho-muramoylpentapeptide beta-N-acetylglucosaminyltransferase activity"/>
    <property type="evidence" value="ECO:0007669"/>
    <property type="project" value="InterPro"/>
</dbReference>
<name>A0A381Y451_9ZZZZ</name>
<dbReference type="HAMAP" id="MF_00033">
    <property type="entry name" value="MurG"/>
    <property type="match status" value="1"/>
</dbReference>
<evidence type="ECO:0000256" key="7">
    <source>
        <dbReference type="ARBA" id="ARBA00023136"/>
    </source>
</evidence>
<keyword evidence="6" id="KW-0573">Peptidoglycan synthesis</keyword>
<dbReference type="CDD" id="cd03785">
    <property type="entry name" value="GT28_MurG"/>
    <property type="match status" value="1"/>
</dbReference>
<evidence type="ECO:0008006" key="13">
    <source>
        <dbReference type="Google" id="ProtNLM"/>
    </source>
</evidence>
<evidence type="ECO:0000256" key="8">
    <source>
        <dbReference type="ARBA" id="ARBA00023306"/>
    </source>
</evidence>
<keyword evidence="1" id="KW-1003">Cell membrane</keyword>
<keyword evidence="7" id="KW-0472">Membrane</keyword>
<dbReference type="InterPro" id="IPR006009">
    <property type="entry name" value="GlcNAc_MurG"/>
</dbReference>
<dbReference type="GO" id="GO:0008360">
    <property type="term" value="P:regulation of cell shape"/>
    <property type="evidence" value="ECO:0007669"/>
    <property type="project" value="UniProtKB-KW"/>
</dbReference>